<keyword evidence="2" id="KW-1277">Toxin-antitoxin system</keyword>
<sequence>MGKLKVLSGKQVCKILSQNGFILVHQKGSHIIMQKKTANSTITVPVPNHKAIRIGTLQSIIRQSGILRSNFEL</sequence>
<dbReference type="RefSeq" id="WP_123120609.1">
    <property type="nucleotide sequence ID" value="NZ_RJJR01000007.1"/>
</dbReference>
<dbReference type="GO" id="GO:0003729">
    <property type="term" value="F:mRNA binding"/>
    <property type="evidence" value="ECO:0007669"/>
    <property type="project" value="InterPro"/>
</dbReference>
<keyword evidence="3" id="KW-0540">Nuclease</keyword>
<dbReference type="PANTHER" id="PTHR34873">
    <property type="entry name" value="SSR1766 PROTEIN"/>
    <property type="match status" value="1"/>
</dbReference>
<dbReference type="OrthoDB" id="121656at2"/>
<dbReference type="SUPFAM" id="SSF54786">
    <property type="entry name" value="YcfA/nrd intein domain"/>
    <property type="match status" value="1"/>
</dbReference>
<dbReference type="GO" id="GO:0004519">
    <property type="term" value="F:endonuclease activity"/>
    <property type="evidence" value="ECO:0007669"/>
    <property type="project" value="UniProtKB-KW"/>
</dbReference>
<keyword evidence="5" id="KW-0378">Hydrolase</keyword>
<dbReference type="Proteomes" id="UP000267223">
    <property type="component" value="Unassembled WGS sequence"/>
</dbReference>
<evidence type="ECO:0000256" key="6">
    <source>
        <dbReference type="ARBA" id="ARBA00022884"/>
    </source>
</evidence>
<evidence type="ECO:0000313" key="8">
    <source>
        <dbReference type="EMBL" id="RNI36691.1"/>
    </source>
</evidence>
<evidence type="ECO:0000313" key="9">
    <source>
        <dbReference type="Proteomes" id="UP000267223"/>
    </source>
</evidence>
<keyword evidence="6" id="KW-0694">RNA-binding</keyword>
<evidence type="ECO:0000256" key="4">
    <source>
        <dbReference type="ARBA" id="ARBA00022759"/>
    </source>
</evidence>
<reference evidence="8 9" key="1">
    <citation type="submission" date="2018-11" db="EMBL/GenBank/DDBJ databases">
        <title>Draft genome sequence of Ferruginibacter sp. BO-59.</title>
        <authorList>
            <person name="Im W.T."/>
        </authorList>
    </citation>
    <scope>NUCLEOTIDE SEQUENCE [LARGE SCALE GENOMIC DNA]</scope>
    <source>
        <strain evidence="8 9">BO-59</strain>
    </source>
</reference>
<proteinExistence type="inferred from homology"/>
<dbReference type="GO" id="GO:0016787">
    <property type="term" value="F:hydrolase activity"/>
    <property type="evidence" value="ECO:0007669"/>
    <property type="project" value="UniProtKB-KW"/>
</dbReference>
<keyword evidence="4" id="KW-0255">Endonuclease</keyword>
<protein>
    <submittedName>
        <fullName evidence="8">Type II toxin-antitoxin system HicA family toxin</fullName>
    </submittedName>
</protein>
<dbReference type="PANTHER" id="PTHR34873:SF3">
    <property type="entry name" value="ADDICTION MODULE TOXIN, HICA FAMILY"/>
    <property type="match status" value="1"/>
</dbReference>
<dbReference type="AlphaFoldDB" id="A0A3M9NG37"/>
<dbReference type="InterPro" id="IPR038570">
    <property type="entry name" value="HicA_sf"/>
</dbReference>
<evidence type="ECO:0000256" key="2">
    <source>
        <dbReference type="ARBA" id="ARBA00022649"/>
    </source>
</evidence>
<evidence type="ECO:0000256" key="1">
    <source>
        <dbReference type="ARBA" id="ARBA00006620"/>
    </source>
</evidence>
<comment type="caution">
    <text evidence="8">The sequence shown here is derived from an EMBL/GenBank/DDBJ whole genome shotgun (WGS) entry which is preliminary data.</text>
</comment>
<organism evidence="8 9">
    <name type="scientific">Hanamia caeni</name>
    <dbReference type="NCBI Taxonomy" id="2294116"/>
    <lineage>
        <taxon>Bacteria</taxon>
        <taxon>Pseudomonadati</taxon>
        <taxon>Bacteroidota</taxon>
        <taxon>Chitinophagia</taxon>
        <taxon>Chitinophagales</taxon>
        <taxon>Chitinophagaceae</taxon>
        <taxon>Hanamia</taxon>
    </lineage>
</organism>
<dbReference type="Gene3D" id="3.30.920.30">
    <property type="entry name" value="Hypothetical protein"/>
    <property type="match status" value="1"/>
</dbReference>
<evidence type="ECO:0000256" key="3">
    <source>
        <dbReference type="ARBA" id="ARBA00022722"/>
    </source>
</evidence>
<accession>A0A3M9NG37</accession>
<keyword evidence="9" id="KW-1185">Reference proteome</keyword>
<comment type="similarity">
    <text evidence="1">Belongs to the HicA mRNA interferase family.</text>
</comment>
<dbReference type="InterPro" id="IPR012933">
    <property type="entry name" value="HicA_mRNA_interferase"/>
</dbReference>
<dbReference type="Pfam" id="PF07927">
    <property type="entry name" value="HicA_toxin"/>
    <property type="match status" value="1"/>
</dbReference>
<dbReference type="EMBL" id="RJJR01000007">
    <property type="protein sequence ID" value="RNI36691.1"/>
    <property type="molecule type" value="Genomic_DNA"/>
</dbReference>
<evidence type="ECO:0000256" key="5">
    <source>
        <dbReference type="ARBA" id="ARBA00022801"/>
    </source>
</evidence>
<gene>
    <name evidence="8" type="ORF">EFY79_10215</name>
</gene>
<keyword evidence="7" id="KW-0346">Stress response</keyword>
<name>A0A3M9NG37_9BACT</name>
<evidence type="ECO:0000256" key="7">
    <source>
        <dbReference type="ARBA" id="ARBA00023016"/>
    </source>
</evidence>